<dbReference type="OrthoDB" id="10654626at2759"/>
<feature type="non-terminal residue" evidence="1">
    <location>
        <position position="1"/>
    </location>
</feature>
<feature type="non-terminal residue" evidence="1">
    <location>
        <position position="167"/>
    </location>
</feature>
<reference evidence="1" key="1">
    <citation type="submission" date="2020-07" db="EMBL/GenBank/DDBJ databases">
        <authorList>
            <person name="Nazaruddin N."/>
        </authorList>
    </citation>
    <scope>NUCLEOTIDE SEQUENCE</scope>
</reference>
<evidence type="ECO:0000313" key="1">
    <source>
        <dbReference type="EMBL" id="CAD1473797.1"/>
    </source>
</evidence>
<accession>A0A6V7H3Q0</accession>
<organism evidence="1 2">
    <name type="scientific">Heterotrigona itama</name>
    <dbReference type="NCBI Taxonomy" id="395501"/>
    <lineage>
        <taxon>Eukaryota</taxon>
        <taxon>Metazoa</taxon>
        <taxon>Ecdysozoa</taxon>
        <taxon>Arthropoda</taxon>
        <taxon>Hexapoda</taxon>
        <taxon>Insecta</taxon>
        <taxon>Pterygota</taxon>
        <taxon>Neoptera</taxon>
        <taxon>Endopterygota</taxon>
        <taxon>Hymenoptera</taxon>
        <taxon>Apocrita</taxon>
        <taxon>Aculeata</taxon>
        <taxon>Apoidea</taxon>
        <taxon>Anthophila</taxon>
        <taxon>Apidae</taxon>
        <taxon>Heterotrigona</taxon>
    </lineage>
</organism>
<comment type="caution">
    <text evidence="1">The sequence shown here is derived from an EMBL/GenBank/DDBJ whole genome shotgun (WGS) entry which is preliminary data.</text>
</comment>
<dbReference type="EMBL" id="CAJDYZ010006875">
    <property type="protein sequence ID" value="CAD1473797.1"/>
    <property type="molecule type" value="Genomic_DNA"/>
</dbReference>
<protein>
    <submittedName>
        <fullName evidence="1">Uncharacterized protein</fullName>
    </submittedName>
</protein>
<dbReference type="Proteomes" id="UP000752696">
    <property type="component" value="Unassembled WGS sequence"/>
</dbReference>
<keyword evidence="2" id="KW-1185">Reference proteome</keyword>
<name>A0A6V7H3Q0_9HYME</name>
<sequence length="167" mass="19139">DSFLDGFDEIVANVENRTELFHGYRSLAQAYTASKMQEIGKNRNLVMRKALEYTVKHKSTTICEFQSVYEADDPFHAQNLKSSRFNIRQDRLLIREMERHMRSVCGISVHADCLALVTGKLIYSVHGVCGLLIALSDFGCKMWDCDLLRVSSALSLFSSRRDRQPRE</sequence>
<proteinExistence type="predicted"/>
<evidence type="ECO:0000313" key="2">
    <source>
        <dbReference type="Proteomes" id="UP000752696"/>
    </source>
</evidence>
<dbReference type="AlphaFoldDB" id="A0A6V7H3Q0"/>
<gene>
    <name evidence="1" type="ORF">MHI_LOCUS413489</name>
</gene>